<evidence type="ECO:0000259" key="10">
    <source>
        <dbReference type="PROSITE" id="PS50026"/>
    </source>
</evidence>
<gene>
    <name evidence="14" type="primary">LOC100377819</name>
</gene>
<evidence type="ECO:0000256" key="1">
    <source>
        <dbReference type="ARBA" id="ARBA00022536"/>
    </source>
</evidence>
<feature type="domain" description="Sushi" evidence="12">
    <location>
        <begin position="87"/>
        <end position="151"/>
    </location>
</feature>
<feature type="region of interest" description="Disordered" evidence="7">
    <location>
        <begin position="917"/>
        <end position="939"/>
    </location>
</feature>
<dbReference type="SMART" id="SM00032">
    <property type="entry name" value="CCP"/>
    <property type="match status" value="3"/>
</dbReference>
<dbReference type="InterPro" id="IPR049883">
    <property type="entry name" value="NOTCH1_EGF-like"/>
</dbReference>
<dbReference type="InterPro" id="IPR001881">
    <property type="entry name" value="EGF-like_Ca-bd_dom"/>
</dbReference>
<evidence type="ECO:0000259" key="12">
    <source>
        <dbReference type="PROSITE" id="PS50923"/>
    </source>
</evidence>
<feature type="domain" description="Sushi" evidence="12">
    <location>
        <begin position="365"/>
        <end position="421"/>
    </location>
</feature>
<evidence type="ECO:0000256" key="2">
    <source>
        <dbReference type="ARBA" id="ARBA00022729"/>
    </source>
</evidence>
<feature type="domain" description="EGF-like" evidence="10">
    <location>
        <begin position="558"/>
        <end position="596"/>
    </location>
</feature>
<feature type="disulfide bond" evidence="5">
    <location>
        <begin position="586"/>
        <end position="595"/>
    </location>
</feature>
<dbReference type="PANTHER" id="PTHR45656:SF4">
    <property type="entry name" value="PROTEIN CBR-CLEC-78"/>
    <property type="match status" value="1"/>
</dbReference>
<dbReference type="Pfam" id="PF00008">
    <property type="entry name" value="EGF"/>
    <property type="match status" value="1"/>
</dbReference>
<protein>
    <submittedName>
        <fullName evidence="14">Uncharacterized protein LOC100377819</fullName>
    </submittedName>
</protein>
<dbReference type="Gene3D" id="2.10.70.10">
    <property type="entry name" value="Complement Module, domain 1"/>
    <property type="match status" value="3"/>
</dbReference>
<feature type="transmembrane region" description="Helical" evidence="8">
    <location>
        <begin position="856"/>
        <end position="882"/>
    </location>
</feature>
<keyword evidence="8" id="KW-1133">Transmembrane helix</keyword>
<feature type="disulfide bond" evidence="5">
    <location>
        <begin position="662"/>
        <end position="671"/>
    </location>
</feature>
<dbReference type="Proteomes" id="UP000694865">
    <property type="component" value="Unplaced"/>
</dbReference>
<evidence type="ECO:0000313" key="13">
    <source>
        <dbReference type="Proteomes" id="UP000694865"/>
    </source>
</evidence>
<evidence type="ECO:0000256" key="9">
    <source>
        <dbReference type="SAM" id="SignalP"/>
    </source>
</evidence>
<dbReference type="PROSITE" id="PS00010">
    <property type="entry name" value="ASX_HYDROXYL"/>
    <property type="match status" value="2"/>
</dbReference>
<sequence length="939" mass="101389">MRSSVGRHLNLIPVLYLYLIPQHLTQAACDVNFDPPEHGSFRNNPTSVDTYGVLFIECDQNYTLSGQSSLFCMGSFFLSLNLPDCVANCADPGAPEAGSRSPDPTQPHNLYRHGDVIDFQCDRGSSQQGAPSSTCTDGEWNPVNVPPPCQADCGDPGTPVNGHQLEGGSYLHNGIVQFACDAGILLMHLPVVDRETGKLSHSPKAATPGEDDSKNTSNEFFLIPTATTVIIHSVVVMVTSGGDLKSDDVNNITVDAIVTSSSLGTDISGSGLWDIEIYLQDSNGDNYTVDSPTLSSDESNQTLLSGGEIRFNDIEFSVNGSEIPCSDSLEVCVILRKGISPNPDFELSGVQNEISLTGCQSVTCGTCQDPGSPVNGRQETGASFVNGGVVEFVCDLGILVGTNQITCYDGEWNDVIPSCAIVIINNVMVTVTSSNELNGNGINDVFLNIAATSSILGSDVTGTDLWGLEVFLQNTEGDMNVPFVPQLTSEEAGQRLSPGDQILFNGIQYTVDGSQIPCDETLEVCVTLKKGNSPSPNFVLSGDPDDEALTGCQSMSCDVDECQDPDICPPPNHVCENVPGTFYCRCAGGYSGEDCHVTDNCVPVNPCQNEGNCTSSLNSYQCQCASGFGGIDCGEEIDYCDPNPCQNASICKNSTFGYKCECRLGFEGDVCNETVPYFTVCPEGETRVYTLEANSTHAYVNITLAAEDWLQRNLTVESVGHDVTLPGTVEFSMDFRHGREVWFRATDENRNIAYCVFMLQLIDAEPPDITCPVNVFLTTTRTSDAAVWPLATAHDNIGLHPIKPITYNRQNGSELFAGEQRHHVTATATDSSENTASCNFTVSLRKTEEPPKTSPLTAIIAGSILGIVALIIIVVFISVLICHRRTAHDDSKAYMHDRSRHFQDQIDMKAQNRSNYYGQGQQQTSHNGTFDNPTIDIHR</sequence>
<dbReference type="PROSITE" id="PS50026">
    <property type="entry name" value="EGF_3"/>
    <property type="match status" value="3"/>
</dbReference>
<keyword evidence="8" id="KW-0472">Membrane</keyword>
<dbReference type="PROSITE" id="PS50923">
    <property type="entry name" value="SUSHI"/>
    <property type="match status" value="2"/>
</dbReference>
<dbReference type="InterPro" id="IPR000152">
    <property type="entry name" value="EGF-type_Asp/Asn_hydroxyl_site"/>
</dbReference>
<feature type="compositionally biased region" description="Polar residues" evidence="7">
    <location>
        <begin position="917"/>
        <end position="932"/>
    </location>
</feature>
<feature type="chain" id="PRO_5047393398" evidence="9">
    <location>
        <begin position="28"/>
        <end position="939"/>
    </location>
</feature>
<dbReference type="RefSeq" id="XP_002733012.1">
    <property type="nucleotide sequence ID" value="XM_002732966.2"/>
</dbReference>
<dbReference type="PROSITE" id="PS50825">
    <property type="entry name" value="HYR"/>
    <property type="match status" value="1"/>
</dbReference>
<dbReference type="InterPro" id="IPR000742">
    <property type="entry name" value="EGF"/>
</dbReference>
<dbReference type="Gene3D" id="2.10.25.10">
    <property type="entry name" value="Laminin"/>
    <property type="match status" value="3"/>
</dbReference>
<keyword evidence="3" id="KW-0677">Repeat</keyword>
<evidence type="ECO:0000259" key="11">
    <source>
        <dbReference type="PROSITE" id="PS50825"/>
    </source>
</evidence>
<dbReference type="PROSITE" id="PS01186">
    <property type="entry name" value="EGF_2"/>
    <property type="match status" value="3"/>
</dbReference>
<dbReference type="PANTHER" id="PTHR45656">
    <property type="entry name" value="PROTEIN CBR-CLEC-78"/>
    <property type="match status" value="1"/>
</dbReference>
<feature type="compositionally biased region" description="Polar residues" evidence="7">
    <location>
        <begin position="123"/>
        <end position="136"/>
    </location>
</feature>
<dbReference type="SUPFAM" id="SSF57535">
    <property type="entry name" value="Complement control module/SCR domain"/>
    <property type="match status" value="2"/>
</dbReference>
<dbReference type="CDD" id="cd00033">
    <property type="entry name" value="CCP"/>
    <property type="match status" value="2"/>
</dbReference>
<evidence type="ECO:0000256" key="8">
    <source>
        <dbReference type="SAM" id="Phobius"/>
    </source>
</evidence>
<dbReference type="InterPro" id="IPR051277">
    <property type="entry name" value="SEZ6_CSMD_C4BPB_Regulators"/>
</dbReference>
<dbReference type="InterPro" id="IPR003410">
    <property type="entry name" value="HYR_dom"/>
</dbReference>
<accession>A0ABM0GM77</accession>
<evidence type="ECO:0000256" key="6">
    <source>
        <dbReference type="PROSITE-ProRule" id="PRU00302"/>
    </source>
</evidence>
<evidence type="ECO:0000256" key="4">
    <source>
        <dbReference type="ARBA" id="ARBA00023157"/>
    </source>
</evidence>
<feature type="domain" description="EGF-like" evidence="10">
    <location>
        <begin position="597"/>
        <end position="634"/>
    </location>
</feature>
<evidence type="ECO:0000256" key="5">
    <source>
        <dbReference type="PROSITE-ProRule" id="PRU00076"/>
    </source>
</evidence>
<keyword evidence="8" id="KW-0812">Transmembrane</keyword>
<dbReference type="InterPro" id="IPR035976">
    <property type="entry name" value="Sushi/SCR/CCP_sf"/>
</dbReference>
<dbReference type="SUPFAM" id="SSF57196">
    <property type="entry name" value="EGF/Laminin"/>
    <property type="match status" value="3"/>
</dbReference>
<feature type="domain" description="HYR" evidence="11">
    <location>
        <begin position="762"/>
        <end position="846"/>
    </location>
</feature>
<dbReference type="Pfam" id="PF07645">
    <property type="entry name" value="EGF_CA"/>
    <property type="match status" value="1"/>
</dbReference>
<reference evidence="14" key="1">
    <citation type="submission" date="2025-08" db="UniProtKB">
        <authorList>
            <consortium name="RefSeq"/>
        </authorList>
    </citation>
    <scope>IDENTIFICATION</scope>
    <source>
        <tissue evidence="14">Testes</tissue>
    </source>
</reference>
<keyword evidence="2 9" id="KW-0732">Signal</keyword>
<keyword evidence="13" id="KW-1185">Reference proteome</keyword>
<dbReference type="Pfam" id="PF00084">
    <property type="entry name" value="Sushi"/>
    <property type="match status" value="2"/>
</dbReference>
<dbReference type="PROSITE" id="PS00022">
    <property type="entry name" value="EGF_1"/>
    <property type="match status" value="3"/>
</dbReference>
<name>A0ABM0GM77_SACKO</name>
<dbReference type="GeneID" id="100377819"/>
<dbReference type="SMART" id="SM00179">
    <property type="entry name" value="EGF_CA"/>
    <property type="match status" value="3"/>
</dbReference>
<dbReference type="CDD" id="cd00054">
    <property type="entry name" value="EGF_CA"/>
    <property type="match status" value="3"/>
</dbReference>
<feature type="domain" description="EGF-like" evidence="10">
    <location>
        <begin position="636"/>
        <end position="672"/>
    </location>
</feature>
<comment type="caution">
    <text evidence="5">Lacks conserved residue(s) required for the propagation of feature annotation.</text>
</comment>
<keyword evidence="1 5" id="KW-0245">EGF-like domain</keyword>
<dbReference type="InterPro" id="IPR000436">
    <property type="entry name" value="Sushi_SCR_CCP_dom"/>
</dbReference>
<proteinExistence type="predicted"/>
<keyword evidence="6" id="KW-0768">Sushi</keyword>
<feature type="region of interest" description="Disordered" evidence="7">
    <location>
        <begin position="122"/>
        <end position="141"/>
    </location>
</feature>
<evidence type="ECO:0000256" key="7">
    <source>
        <dbReference type="SAM" id="MobiDB-lite"/>
    </source>
</evidence>
<organism evidence="13 14">
    <name type="scientific">Saccoglossus kowalevskii</name>
    <name type="common">Acorn worm</name>
    <dbReference type="NCBI Taxonomy" id="10224"/>
    <lineage>
        <taxon>Eukaryota</taxon>
        <taxon>Metazoa</taxon>
        <taxon>Hemichordata</taxon>
        <taxon>Enteropneusta</taxon>
        <taxon>Harrimaniidae</taxon>
        <taxon>Saccoglossus</taxon>
    </lineage>
</organism>
<dbReference type="SMART" id="SM00181">
    <property type="entry name" value="EGF"/>
    <property type="match status" value="3"/>
</dbReference>
<evidence type="ECO:0000256" key="3">
    <source>
        <dbReference type="ARBA" id="ARBA00022737"/>
    </source>
</evidence>
<dbReference type="Pfam" id="PF02494">
    <property type="entry name" value="HYR"/>
    <property type="match status" value="1"/>
</dbReference>
<keyword evidence="4 5" id="KW-1015">Disulfide bond</keyword>
<evidence type="ECO:0000313" key="14">
    <source>
        <dbReference type="RefSeq" id="XP_002733012.1"/>
    </source>
</evidence>
<feature type="signal peptide" evidence="9">
    <location>
        <begin position="1"/>
        <end position="27"/>
    </location>
</feature>
<feature type="disulfide bond" evidence="5">
    <location>
        <begin position="624"/>
        <end position="633"/>
    </location>
</feature>